<evidence type="ECO:0000256" key="1">
    <source>
        <dbReference type="SAM" id="MobiDB-lite"/>
    </source>
</evidence>
<dbReference type="InterPro" id="IPR012340">
    <property type="entry name" value="NA-bd_OB-fold"/>
</dbReference>
<organism evidence="2 3">
    <name type="scientific">Cinchona calisaya</name>
    <dbReference type="NCBI Taxonomy" id="153742"/>
    <lineage>
        <taxon>Eukaryota</taxon>
        <taxon>Viridiplantae</taxon>
        <taxon>Streptophyta</taxon>
        <taxon>Embryophyta</taxon>
        <taxon>Tracheophyta</taxon>
        <taxon>Spermatophyta</taxon>
        <taxon>Magnoliopsida</taxon>
        <taxon>eudicotyledons</taxon>
        <taxon>Gunneridae</taxon>
        <taxon>Pentapetalae</taxon>
        <taxon>asterids</taxon>
        <taxon>lamiids</taxon>
        <taxon>Gentianales</taxon>
        <taxon>Rubiaceae</taxon>
        <taxon>Cinchonoideae</taxon>
        <taxon>Cinchoneae</taxon>
        <taxon>Cinchona</taxon>
    </lineage>
</organism>
<dbReference type="Gene3D" id="2.40.50.140">
    <property type="entry name" value="Nucleic acid-binding proteins"/>
    <property type="match status" value="1"/>
</dbReference>
<dbReference type="SUPFAM" id="SSF50249">
    <property type="entry name" value="Nucleic acid-binding proteins"/>
    <property type="match status" value="1"/>
</dbReference>
<sequence length="292" mass="33389">MENLLQIEDIKPKMNNWSAKITVQEKLQATPSSKNKTTYQKFIFVDSKDSKVQGIMFNQTIPVMSPKLQVYKKYLISNAEVRLIPENFQSDGIDRVISIETVVEELTDEQSDMLQAAFVYTKFKDFLLYADSTSEIVGIGLSTRKDSVILIDPPRRETRQLKNWAIKNEKTLAPIVENKEYPKHSPHIFYQQQKQLIMVANLISAPKCYSFSYYFEHIEEEEKVDNLTGDRFTLLSPQRQLIAAETLDSQCSSSKVRISLASKFDSAEDADHEEGDPSSDDESRKAKKAKLG</sequence>
<feature type="compositionally biased region" description="Acidic residues" evidence="1">
    <location>
        <begin position="267"/>
        <end position="280"/>
    </location>
</feature>
<dbReference type="AlphaFoldDB" id="A0ABD3ATF9"/>
<reference evidence="2 3" key="1">
    <citation type="submission" date="2024-11" db="EMBL/GenBank/DDBJ databases">
        <title>A near-complete genome assembly of Cinchona calisaya.</title>
        <authorList>
            <person name="Lian D.C."/>
            <person name="Zhao X.W."/>
            <person name="Wei L."/>
        </authorList>
    </citation>
    <scope>NUCLEOTIDE SEQUENCE [LARGE SCALE GENOMIC DNA]</scope>
    <source>
        <tissue evidence="2">Nenye</tissue>
    </source>
</reference>
<comment type="caution">
    <text evidence="2">The sequence shown here is derived from an EMBL/GenBank/DDBJ whole genome shotgun (WGS) entry which is preliminary data.</text>
</comment>
<evidence type="ECO:0000313" key="2">
    <source>
        <dbReference type="EMBL" id="KAL3534282.1"/>
    </source>
</evidence>
<keyword evidence="3" id="KW-1185">Reference proteome</keyword>
<dbReference type="EMBL" id="JBJUIK010000002">
    <property type="protein sequence ID" value="KAL3534282.1"/>
    <property type="molecule type" value="Genomic_DNA"/>
</dbReference>
<name>A0ABD3ATF9_9GENT</name>
<proteinExistence type="predicted"/>
<dbReference type="Proteomes" id="UP001630127">
    <property type="component" value="Unassembled WGS sequence"/>
</dbReference>
<protein>
    <submittedName>
        <fullName evidence="2">Uncharacterized protein</fullName>
    </submittedName>
</protein>
<gene>
    <name evidence="2" type="ORF">ACH5RR_002743</name>
</gene>
<feature type="region of interest" description="Disordered" evidence="1">
    <location>
        <begin position="263"/>
        <end position="292"/>
    </location>
</feature>
<evidence type="ECO:0000313" key="3">
    <source>
        <dbReference type="Proteomes" id="UP001630127"/>
    </source>
</evidence>
<accession>A0ABD3ATF9</accession>